<protein>
    <recommendedName>
        <fullName evidence="3">DUF4375 domain-containing protein</fullName>
    </recommendedName>
</protein>
<evidence type="ECO:0000313" key="1">
    <source>
        <dbReference type="EMBL" id="MFC4098692.1"/>
    </source>
</evidence>
<name>A0ABV8K0C3_9BACL</name>
<proteinExistence type="predicted"/>
<gene>
    <name evidence="1" type="ORF">ACFOZ8_03365</name>
</gene>
<accession>A0ABV8K0C3</accession>
<comment type="caution">
    <text evidence="1">The sequence shown here is derived from an EMBL/GenBank/DDBJ whole genome shotgun (WGS) entry which is preliminary data.</text>
</comment>
<reference evidence="2" key="1">
    <citation type="journal article" date="2019" name="Int. J. Syst. Evol. Microbiol.">
        <title>The Global Catalogue of Microorganisms (GCM) 10K type strain sequencing project: providing services to taxonomists for standard genome sequencing and annotation.</title>
        <authorList>
            <consortium name="The Broad Institute Genomics Platform"/>
            <consortium name="The Broad Institute Genome Sequencing Center for Infectious Disease"/>
            <person name="Wu L."/>
            <person name="Ma J."/>
        </authorList>
    </citation>
    <scope>NUCLEOTIDE SEQUENCE [LARGE SCALE GENOMIC DNA]</scope>
    <source>
        <strain evidence="2">IBRC-M 10987</strain>
    </source>
</reference>
<dbReference type="Proteomes" id="UP001595715">
    <property type="component" value="Unassembled WGS sequence"/>
</dbReference>
<organism evidence="1 2">
    <name type="scientific">Paenibacillus xanthanilyticus</name>
    <dbReference type="NCBI Taxonomy" id="1783531"/>
    <lineage>
        <taxon>Bacteria</taxon>
        <taxon>Bacillati</taxon>
        <taxon>Bacillota</taxon>
        <taxon>Bacilli</taxon>
        <taxon>Bacillales</taxon>
        <taxon>Paenibacillaceae</taxon>
        <taxon>Paenibacillus</taxon>
    </lineage>
</organism>
<evidence type="ECO:0008006" key="3">
    <source>
        <dbReference type="Google" id="ProtNLM"/>
    </source>
</evidence>
<evidence type="ECO:0000313" key="2">
    <source>
        <dbReference type="Proteomes" id="UP001595715"/>
    </source>
</evidence>
<dbReference type="EMBL" id="JBHSAM010000008">
    <property type="protein sequence ID" value="MFC4098692.1"/>
    <property type="molecule type" value="Genomic_DNA"/>
</dbReference>
<sequence length="208" mass="24660">MSEFTAGSLTIQRYKTQLGELNPGYIRDLNDKWVLFMTADTEVGEELPEQVRMLSAAMPVLYFYNFEDHAWGYRIVNQGEELAALHVSYELKDEFILKLAAERYPDEDLFERVYVDPSQTVYNQLAQEINGWPSYEEAVANQFANRNVEQFRWFEVDDAGIEQLRAILNADYYRTLGSYRQLVREFKELLDMKEMSWIRYDDLGRRDR</sequence>
<keyword evidence="2" id="KW-1185">Reference proteome</keyword>
<dbReference type="RefSeq" id="WP_377717373.1">
    <property type="nucleotide sequence ID" value="NZ_JBHSAM010000008.1"/>
</dbReference>